<evidence type="ECO:0000313" key="2">
    <source>
        <dbReference type="EMBL" id="SHJ08307.1"/>
    </source>
</evidence>
<dbReference type="EMBL" id="FQZI01000005">
    <property type="protein sequence ID" value="SHJ08307.1"/>
    <property type="molecule type" value="Genomic_DNA"/>
</dbReference>
<feature type="signal peptide" evidence="1">
    <location>
        <begin position="1"/>
        <end position="21"/>
    </location>
</feature>
<dbReference type="STRING" id="415425.SAMN05444363_2569"/>
<proteinExistence type="predicted"/>
<sequence>MKFLFSTILSLVLTFSTLAQSQQSKKTKKITPSEEVAQPAKSADFNTTSVDTIHISKGKPTLLLINVLGQNTAGYKDIREEKELQNNFDKNKVQIINISRHSFIVFENNQTLDVSDFKNNYESKAFWNGKIKEQIQTESGLQKSTEFFAKQLKVKKESSYIINARKNKKEFESILKKNIITDNSKTVMNTFLKIYSNPIVNEVRELKFFEQDNSKVKTINVFFSEKKGKKILFRSYEFNEAEQPLSLKLFKENGKLEGEILFNYENGILKDITEGIVVKKVSYNNDKMIITSKKDDGEETKLYWIENNELLEKKFTLTNDDNLAYHNTVVETKFENNCKSTIYNDEIIRKECYSKKEDNPFIYEFISYQKEEVLQHYKIKVIKKNDKLYERFTSESNDAKDYKDNFKLSGSYQLNDKKQLSTFKFIKDKTEKTIKIEYNYFQ</sequence>
<name>A0A1M6GEH2_9FLAO</name>
<organism evidence="2 3">
    <name type="scientific">Flavobacterium terrae</name>
    <dbReference type="NCBI Taxonomy" id="415425"/>
    <lineage>
        <taxon>Bacteria</taxon>
        <taxon>Pseudomonadati</taxon>
        <taxon>Bacteroidota</taxon>
        <taxon>Flavobacteriia</taxon>
        <taxon>Flavobacteriales</taxon>
        <taxon>Flavobacteriaceae</taxon>
        <taxon>Flavobacterium</taxon>
    </lineage>
</organism>
<evidence type="ECO:0000313" key="3">
    <source>
        <dbReference type="Proteomes" id="UP000184488"/>
    </source>
</evidence>
<dbReference type="RefSeq" id="WP_073311899.1">
    <property type="nucleotide sequence ID" value="NZ_FQZI01000005.1"/>
</dbReference>
<dbReference type="OrthoDB" id="1309378at2"/>
<dbReference type="Proteomes" id="UP000184488">
    <property type="component" value="Unassembled WGS sequence"/>
</dbReference>
<evidence type="ECO:0008006" key="4">
    <source>
        <dbReference type="Google" id="ProtNLM"/>
    </source>
</evidence>
<evidence type="ECO:0000256" key="1">
    <source>
        <dbReference type="SAM" id="SignalP"/>
    </source>
</evidence>
<protein>
    <recommendedName>
        <fullName evidence="4">MORN repeat variant</fullName>
    </recommendedName>
</protein>
<gene>
    <name evidence="2" type="ORF">SAMN05444363_2569</name>
</gene>
<accession>A0A1M6GEH2</accession>
<feature type="chain" id="PRO_5012657937" description="MORN repeat variant" evidence="1">
    <location>
        <begin position="22"/>
        <end position="442"/>
    </location>
</feature>
<dbReference type="AlphaFoldDB" id="A0A1M6GEH2"/>
<reference evidence="3" key="1">
    <citation type="submission" date="2016-11" db="EMBL/GenBank/DDBJ databases">
        <authorList>
            <person name="Varghese N."/>
            <person name="Submissions S."/>
        </authorList>
    </citation>
    <scope>NUCLEOTIDE SEQUENCE [LARGE SCALE GENOMIC DNA]</scope>
    <source>
        <strain evidence="3">DSM 18829</strain>
    </source>
</reference>
<keyword evidence="3" id="KW-1185">Reference proteome</keyword>
<keyword evidence="1" id="KW-0732">Signal</keyword>